<dbReference type="EMBL" id="JACVXB010000010">
    <property type="protein sequence ID" value="MBD0833556.1"/>
    <property type="molecule type" value="Genomic_DNA"/>
</dbReference>
<evidence type="ECO:0000313" key="1">
    <source>
        <dbReference type="EMBL" id="MBD0833556.1"/>
    </source>
</evidence>
<name>A0A8J6QCE7_9FLAO</name>
<dbReference type="AlphaFoldDB" id="A0A8J6QCE7"/>
<keyword evidence="2" id="KW-1185">Reference proteome</keyword>
<comment type="caution">
    <text evidence="1">The sequence shown here is derived from an EMBL/GenBank/DDBJ whole genome shotgun (WGS) entry which is preliminary data.</text>
</comment>
<proteinExistence type="predicted"/>
<sequence>MNSLIEPTLKSLKKAEVILFNLTDEQLSNTSIPPYFSSIGKHVRHILDFYDCIFKLRNNKIDLTTRSRNPLVEQHCSDAINYLYELNNKLRNFRVNTNQEIIVVDNLGEGNIEIPYTIGALLAQANSHTIHHYAIINYILNGMKISINDLEFGYNATTPRA</sequence>
<evidence type="ECO:0000313" key="2">
    <source>
        <dbReference type="Proteomes" id="UP000600588"/>
    </source>
</evidence>
<dbReference type="Proteomes" id="UP000600588">
    <property type="component" value="Unassembled WGS sequence"/>
</dbReference>
<dbReference type="InterPro" id="IPR034660">
    <property type="entry name" value="DinB/YfiT-like"/>
</dbReference>
<accession>A0A8J6QCE7</accession>
<gene>
    <name evidence="1" type="ORF">ICJ83_15585</name>
</gene>
<reference evidence="1 2" key="1">
    <citation type="submission" date="2020-09" db="EMBL/GenBank/DDBJ databases">
        <title>TT11 complete genome.</title>
        <authorList>
            <person name="Wu Z."/>
        </authorList>
    </citation>
    <scope>NUCLEOTIDE SEQUENCE [LARGE SCALE GENOMIC DNA]</scope>
    <source>
        <strain evidence="1 2">TT11</strain>
    </source>
</reference>
<dbReference type="Gene3D" id="1.20.120.450">
    <property type="entry name" value="dinb family like domain"/>
    <property type="match status" value="1"/>
</dbReference>
<organism evidence="1 2">
    <name type="scientific">Aestuariibaculum sediminum</name>
    <dbReference type="NCBI Taxonomy" id="2770637"/>
    <lineage>
        <taxon>Bacteria</taxon>
        <taxon>Pseudomonadati</taxon>
        <taxon>Bacteroidota</taxon>
        <taxon>Flavobacteriia</taxon>
        <taxon>Flavobacteriales</taxon>
        <taxon>Flavobacteriaceae</taxon>
    </lineage>
</organism>
<protein>
    <submittedName>
        <fullName evidence="1">DinB family protein</fullName>
    </submittedName>
</protein>
<dbReference type="SUPFAM" id="SSF109854">
    <property type="entry name" value="DinB/YfiT-like putative metalloenzymes"/>
    <property type="match status" value="1"/>
</dbReference>